<dbReference type="EMBL" id="RXOE01000002">
    <property type="protein sequence ID" value="RTQ35637.1"/>
    <property type="molecule type" value="Genomic_DNA"/>
</dbReference>
<evidence type="ECO:0000256" key="3">
    <source>
        <dbReference type="ARBA" id="ARBA00022692"/>
    </source>
</evidence>
<proteinExistence type="predicted"/>
<dbReference type="PANTHER" id="PTHR32196">
    <property type="entry name" value="ABC TRANSPORTER PERMEASE PROTEIN YPHD-RELATED-RELATED"/>
    <property type="match status" value="1"/>
</dbReference>
<dbReference type="Pfam" id="PF02653">
    <property type="entry name" value="BPD_transp_2"/>
    <property type="match status" value="1"/>
</dbReference>
<dbReference type="GO" id="GO:0005886">
    <property type="term" value="C:plasma membrane"/>
    <property type="evidence" value="ECO:0007669"/>
    <property type="project" value="UniProtKB-SubCell"/>
</dbReference>
<comment type="subcellular location">
    <subcellularLocation>
        <location evidence="1">Cell membrane</location>
        <topology evidence="1">Multi-pass membrane protein</topology>
    </subcellularLocation>
</comment>
<protein>
    <submittedName>
        <fullName evidence="7">ABC transporter permease</fullName>
    </submittedName>
</protein>
<evidence type="ECO:0000256" key="5">
    <source>
        <dbReference type="ARBA" id="ARBA00023136"/>
    </source>
</evidence>
<gene>
    <name evidence="7" type="ORF">EJP69_14930</name>
</gene>
<feature type="transmembrane region" description="Helical" evidence="6">
    <location>
        <begin position="252"/>
        <end position="269"/>
    </location>
</feature>
<dbReference type="RefSeq" id="WP_126470988.1">
    <property type="nucleotide sequence ID" value="NZ_RXOE01000002.1"/>
</dbReference>
<feature type="transmembrane region" description="Helical" evidence="6">
    <location>
        <begin position="167"/>
        <end position="189"/>
    </location>
</feature>
<dbReference type="GO" id="GO:0022857">
    <property type="term" value="F:transmembrane transporter activity"/>
    <property type="evidence" value="ECO:0007669"/>
    <property type="project" value="InterPro"/>
</dbReference>
<feature type="transmembrane region" description="Helical" evidence="6">
    <location>
        <begin position="46"/>
        <end position="68"/>
    </location>
</feature>
<keyword evidence="5 6" id="KW-0472">Membrane</keyword>
<keyword evidence="8" id="KW-1185">Reference proteome</keyword>
<evidence type="ECO:0000313" key="8">
    <source>
        <dbReference type="Proteomes" id="UP000267418"/>
    </source>
</evidence>
<name>A0A3S0QBM2_9BURK</name>
<feature type="transmembrane region" description="Helical" evidence="6">
    <location>
        <begin position="128"/>
        <end position="147"/>
    </location>
</feature>
<evidence type="ECO:0000256" key="6">
    <source>
        <dbReference type="SAM" id="Phobius"/>
    </source>
</evidence>
<sequence>MSTLAPSTNLRSHFKTPTGAVLLALAALLLLGGTLNSQFFSPTYLLLQLQSGAFLGVIAAGATLVILLGHIDLSVPWTLTVAATVGTAVTRAGGGAWAELGPLAGIAAGALIGLLNGVGVAYLRIPSLIWTLAVNTILLGAVAFYAGNTVISSEPSPVMAALGAGRSFGVLPNAVLVWLAVSAFVVWGLRRTLMGRYIYAVGTREVAAHMSGIDTRRVILGAFVASGVCSAIAGLLLAGYAGQSYQRMGDPFLLPGIAAVVVGGTSILGGRGRYGGTVAGVLLITLMSSMLSLMHVPEAVKQICYGLVVVVMVGLYSRRQGG</sequence>
<dbReference type="Proteomes" id="UP000267418">
    <property type="component" value="Unassembled WGS sequence"/>
</dbReference>
<accession>A0A3S0QBM2</accession>
<comment type="caution">
    <text evidence="7">The sequence shown here is derived from an EMBL/GenBank/DDBJ whole genome shotgun (WGS) entry which is preliminary data.</text>
</comment>
<feature type="transmembrane region" description="Helical" evidence="6">
    <location>
        <begin position="75"/>
        <end position="97"/>
    </location>
</feature>
<evidence type="ECO:0000256" key="2">
    <source>
        <dbReference type="ARBA" id="ARBA00022475"/>
    </source>
</evidence>
<reference evidence="7 8" key="1">
    <citation type="submission" date="2018-12" db="EMBL/GenBank/DDBJ databases">
        <title>The genome of Variovorax gossypii DSM 100435.</title>
        <authorList>
            <person name="Gao J."/>
            <person name="Sun J."/>
        </authorList>
    </citation>
    <scope>NUCLEOTIDE SEQUENCE [LARGE SCALE GENOMIC DNA]</scope>
    <source>
        <strain evidence="7 8">DSM 100435</strain>
    </source>
</reference>
<evidence type="ECO:0000256" key="1">
    <source>
        <dbReference type="ARBA" id="ARBA00004651"/>
    </source>
</evidence>
<dbReference type="AlphaFoldDB" id="A0A3S0QBM2"/>
<keyword evidence="3 6" id="KW-0812">Transmembrane</keyword>
<keyword evidence="4 6" id="KW-1133">Transmembrane helix</keyword>
<organism evidence="7 8">
    <name type="scientific">Variovorax gossypii</name>
    <dbReference type="NCBI Taxonomy" id="1679495"/>
    <lineage>
        <taxon>Bacteria</taxon>
        <taxon>Pseudomonadati</taxon>
        <taxon>Pseudomonadota</taxon>
        <taxon>Betaproteobacteria</taxon>
        <taxon>Burkholderiales</taxon>
        <taxon>Comamonadaceae</taxon>
        <taxon>Variovorax</taxon>
    </lineage>
</organism>
<dbReference type="OrthoDB" id="9799990at2"/>
<feature type="transmembrane region" description="Helical" evidence="6">
    <location>
        <begin position="218"/>
        <end position="240"/>
    </location>
</feature>
<evidence type="ECO:0000256" key="4">
    <source>
        <dbReference type="ARBA" id="ARBA00022989"/>
    </source>
</evidence>
<feature type="transmembrane region" description="Helical" evidence="6">
    <location>
        <begin position="276"/>
        <end position="293"/>
    </location>
</feature>
<dbReference type="InterPro" id="IPR001851">
    <property type="entry name" value="ABC_transp_permease"/>
</dbReference>
<keyword evidence="2" id="KW-1003">Cell membrane</keyword>
<evidence type="ECO:0000313" key="7">
    <source>
        <dbReference type="EMBL" id="RTQ35637.1"/>
    </source>
</evidence>
<feature type="transmembrane region" description="Helical" evidence="6">
    <location>
        <begin position="103"/>
        <end position="123"/>
    </location>
</feature>
<dbReference type="CDD" id="cd06579">
    <property type="entry name" value="TM_PBP1_transp_AraH_like"/>
    <property type="match status" value="1"/>
</dbReference>
<feature type="transmembrane region" description="Helical" evidence="6">
    <location>
        <begin position="299"/>
        <end position="317"/>
    </location>
</feature>